<name>A0A2V3ZX00_9BACT</name>
<dbReference type="SUPFAM" id="SSF55486">
    <property type="entry name" value="Metalloproteases ('zincins'), catalytic domain"/>
    <property type="match status" value="1"/>
</dbReference>
<sequence>MKNITIKIIFILSLFALISCEKEEDMREETVVYVDEVHESEFDKWIYETFTLPYNMEIKWKWEDGEVDNNFHVTPPRKEKAEQFLQALYKTWIQPYEAEGGEEFIKTYVPKLIYLVGTPQYNDDGTMTLGLAEGGRKVTVFDVDNLKHLEADKLSKAFHTMHHEFAHILHQKIHYPVKFKEISKGLYTGAWYNHNDYSANSLGFITPYSMSNDHEDFVEIVATILSESQNSNVPISRDVPEKDENGLVTGNIVKMLLSDFQLKLYMFGIATVQKEDGSLTLQQNQSGPIGLSKMLSKIDIVTEYYEKEWGIDLFRLQARIEAATNKFILDYEE</sequence>
<dbReference type="OrthoDB" id="1113652at2"/>
<accession>A0A2V3ZX00</accession>
<dbReference type="PROSITE" id="PS51257">
    <property type="entry name" value="PROKAR_LIPOPROTEIN"/>
    <property type="match status" value="1"/>
</dbReference>
<gene>
    <name evidence="1" type="ORF">DF185_10045</name>
</gene>
<dbReference type="Gene3D" id="3.40.390.70">
    <property type="match status" value="1"/>
</dbReference>
<dbReference type="AlphaFoldDB" id="A0A2V3ZX00"/>
<dbReference type="Pfam" id="PF15890">
    <property type="entry name" value="Peptidase_Mx1"/>
    <property type="match status" value="1"/>
</dbReference>
<dbReference type="NCBIfam" id="TIGR04549">
    <property type="entry name" value="LP_HExxH_w_tonB"/>
    <property type="match status" value="1"/>
</dbReference>
<dbReference type="InterPro" id="IPR030890">
    <property type="entry name" value="LP_HExxH_w_TonB"/>
</dbReference>
<dbReference type="Proteomes" id="UP000248079">
    <property type="component" value="Unassembled WGS sequence"/>
</dbReference>
<comment type="caution">
    <text evidence="1">The sequence shown here is derived from an EMBL/GenBank/DDBJ whole genome shotgun (WGS) entry which is preliminary data.</text>
</comment>
<evidence type="ECO:0000313" key="1">
    <source>
        <dbReference type="EMBL" id="PXY00992.1"/>
    </source>
</evidence>
<evidence type="ECO:0000313" key="2">
    <source>
        <dbReference type="Proteomes" id="UP000248079"/>
    </source>
</evidence>
<dbReference type="EMBL" id="QFLI01000004">
    <property type="protein sequence ID" value="PXY00992.1"/>
    <property type="molecule type" value="Genomic_DNA"/>
</dbReference>
<protein>
    <recommendedName>
        <fullName evidence="3">Substrate import-associated zinc metallohydrolase lipoprotein</fullName>
    </recommendedName>
</protein>
<proteinExistence type="predicted"/>
<organism evidence="1 2">
    <name type="scientific">Marinifilum breve</name>
    <dbReference type="NCBI Taxonomy" id="2184082"/>
    <lineage>
        <taxon>Bacteria</taxon>
        <taxon>Pseudomonadati</taxon>
        <taxon>Bacteroidota</taxon>
        <taxon>Bacteroidia</taxon>
        <taxon>Marinilabiliales</taxon>
        <taxon>Marinifilaceae</taxon>
    </lineage>
</organism>
<keyword evidence="2" id="KW-1185">Reference proteome</keyword>
<evidence type="ECO:0008006" key="3">
    <source>
        <dbReference type="Google" id="ProtNLM"/>
    </source>
</evidence>
<dbReference type="RefSeq" id="WP_110360626.1">
    <property type="nucleotide sequence ID" value="NZ_QFLI01000004.1"/>
</dbReference>
<reference evidence="1 2" key="1">
    <citation type="submission" date="2018-05" db="EMBL/GenBank/DDBJ databases">
        <title>Marinifilum breve JC075T sp. nov., a marine bacterium isolated from Yongle Blue Hole in the South China Sea.</title>
        <authorList>
            <person name="Fu T."/>
        </authorList>
    </citation>
    <scope>NUCLEOTIDE SEQUENCE [LARGE SCALE GENOMIC DNA]</scope>
    <source>
        <strain evidence="1 2">JC075</strain>
    </source>
</reference>